<keyword evidence="1" id="KW-0812">Transmembrane</keyword>
<dbReference type="AlphaFoldDB" id="A0A4P6KFY8"/>
<dbReference type="Gene3D" id="2.60.40.10">
    <property type="entry name" value="Immunoglobulins"/>
    <property type="match status" value="1"/>
</dbReference>
<feature type="transmembrane region" description="Helical" evidence="1">
    <location>
        <begin position="61"/>
        <end position="79"/>
    </location>
</feature>
<dbReference type="Proteomes" id="UP000289260">
    <property type="component" value="Chromosome"/>
</dbReference>
<keyword evidence="1" id="KW-1133">Transmembrane helix</keyword>
<dbReference type="EMBL" id="CP035806">
    <property type="protein sequence ID" value="QBE49272.1"/>
    <property type="molecule type" value="Genomic_DNA"/>
</dbReference>
<dbReference type="InterPro" id="IPR047589">
    <property type="entry name" value="DUF11_rpt"/>
</dbReference>
<accession>A0A4P6KFY8</accession>
<dbReference type="RefSeq" id="WP_130110401.1">
    <property type="nucleotide sequence ID" value="NZ_CP035806.1"/>
</dbReference>
<evidence type="ECO:0000259" key="2">
    <source>
        <dbReference type="Pfam" id="PF01345"/>
    </source>
</evidence>
<feature type="transmembrane region" description="Helical" evidence="1">
    <location>
        <begin position="1225"/>
        <end position="1244"/>
    </location>
</feature>
<protein>
    <submittedName>
        <fullName evidence="4">DUF11 domain-containing protein</fullName>
    </submittedName>
</protein>
<feature type="domain" description="DUF11" evidence="2">
    <location>
        <begin position="974"/>
        <end position="1059"/>
    </location>
</feature>
<evidence type="ECO:0000313" key="4">
    <source>
        <dbReference type="EMBL" id="QBE49272.1"/>
    </source>
</evidence>
<organism evidence="4 5">
    <name type="scientific">Leucobacter triazinivorans</name>
    <dbReference type="NCBI Taxonomy" id="1784719"/>
    <lineage>
        <taxon>Bacteria</taxon>
        <taxon>Bacillati</taxon>
        <taxon>Actinomycetota</taxon>
        <taxon>Actinomycetes</taxon>
        <taxon>Micrococcales</taxon>
        <taxon>Microbacteriaceae</taxon>
        <taxon>Leucobacter</taxon>
    </lineage>
</organism>
<dbReference type="GO" id="GO:0005975">
    <property type="term" value="P:carbohydrate metabolic process"/>
    <property type="evidence" value="ECO:0007669"/>
    <property type="project" value="UniProtKB-ARBA"/>
</dbReference>
<dbReference type="NCBIfam" id="TIGR01451">
    <property type="entry name" value="B_ant_repeat"/>
    <property type="match status" value="1"/>
</dbReference>
<dbReference type="KEGG" id="ltr:EVS81_10855"/>
<reference evidence="4 5" key="1">
    <citation type="submission" date="2019-02" db="EMBL/GenBank/DDBJ databases">
        <authorList>
            <person name="Sun L."/>
            <person name="Pan D."/>
            <person name="Wu X."/>
        </authorList>
    </citation>
    <scope>NUCLEOTIDE SEQUENCE [LARGE SCALE GENOMIC DNA]</scope>
    <source>
        <strain evidence="4 5">JW-1</strain>
    </source>
</reference>
<evidence type="ECO:0000259" key="3">
    <source>
        <dbReference type="Pfam" id="PF17802"/>
    </source>
</evidence>
<proteinExistence type="predicted"/>
<dbReference type="PANTHER" id="PTHR34819:SF3">
    <property type="entry name" value="CELL SURFACE PROTEIN"/>
    <property type="match status" value="1"/>
</dbReference>
<dbReference type="OrthoDB" id="134475at2"/>
<dbReference type="InterPro" id="IPR001434">
    <property type="entry name" value="OmcB-like_DUF11"/>
</dbReference>
<dbReference type="InterPro" id="IPR051172">
    <property type="entry name" value="Chlamydia_OmcB"/>
</dbReference>
<dbReference type="Pfam" id="PF01345">
    <property type="entry name" value="DUF11"/>
    <property type="match status" value="2"/>
</dbReference>
<dbReference type="Pfam" id="PF17802">
    <property type="entry name" value="SpaA"/>
    <property type="match status" value="1"/>
</dbReference>
<feature type="domain" description="DUF11" evidence="2">
    <location>
        <begin position="222"/>
        <end position="338"/>
    </location>
</feature>
<dbReference type="Gene3D" id="2.60.40.740">
    <property type="match status" value="2"/>
</dbReference>
<keyword evidence="5" id="KW-1185">Reference proteome</keyword>
<gene>
    <name evidence="4" type="ORF">EVS81_10855</name>
</gene>
<dbReference type="InterPro" id="IPR041033">
    <property type="entry name" value="SpaA_PFL_dom_1"/>
</dbReference>
<sequence>MSAHRGRGSLWVKALQCTTPHDAEGSRRKHIRDWKVISTMTRAVHRLSHTGGYRHVSKNRIWVAIVAVVMLAIGLLSPAQAHADASSQPTLSIAALTPATQASGVAFNYSISYGCSNVNADPCATDPVITIPLGDAADLPIQVGANPMIVDWEVDSAGNLIIRLDDLVQGTSGVIGFTITPPNQTTPDGTSWTLAPTMTFSDDTPTVNAPGVTSTATAAASLDLTKTANVGYFHPGDVVVYSLAWDCPTAGWGYGAEDLTQLVLSDTLPAGLTYVSSSPSGAVVSGQTVTFTFSAAQLGDRCSKGSGTAAPVTISAQVDASIPDATVIENTATATGTSLSGATVTDSSSDDITVVDTIPGATTSKLGIGPLLNSVGDYQKDYNLNGYRSATYPGPWLGLGAAAQPSSSFHLTPLPNGTNDALMFRIEAMYQLDIQQGQPGVELTLTDPMPCTTNVSGAAYSSYPAGGALCTDPAFHPTLVTVRTPADVGRVGIPESLVVNARLTDGTVVALTLQASSGSAPNGATVRTYRVPDSVVGQVAEISIPRTAGMTNTRTQVLIGGYVDEDRNAGDLIRNQGTVESFVPEESSPYAASLTSIGTIYVKEGPQIGAKKAYSTTSKSFTLTSEVFLSGETTGDLTFTDTLPAGWAVDGPISVDVAQYTPLGYVNDIDTTTSVAADPSTGRTTLTVVVTAETINSLLDSGLGERFRFEVNVPSKAPSPGSYSNTVSVNLSDPGTQSMCLQGTAVSGLSGADFTCRATTSFVVNPDPTSEAVQVVKSVRGSNDTSFKTFPAIGYVEGTGGTATFRLDWTNKSIASMTDVVVYDLLPTPGDTGTIPTTVDQQRGSTFEPTLASIAPLPAGISAYYSVSDNPCRPEVLPNADNPGCVDDWTAMPASPSAALLQQITALKFVSSQTYAFNTGFRIEINMTTPSGITDSDIAWNTFAASQTNADSGQVLPAVEAARVGVAHKDYSHITIDKVVDQAQAHVGEELTYTVTAVNDGGRDLSNITLRDTLPDGVDFVGASDGGTHAAGVVTWQLAAMPLGQVFAFTVTVTIAEGNTVPEGEDGVVLVNRWGVDGPTPVTPLNPCPEPNDANESCATTEILGALQWSKVTTTGALLAGSEWTLQQIDGAGEPTGDLIAITDCEEATCAGPDQDPEPGTFLIVGLDPGTYQLIETRAPFGYVLDSSPHSVDVLSSTAITVMDGIVNEQQPGLNIPLTGGVGTVPIVLGGVVAGAVALLLVLVRRRRVAV</sequence>
<evidence type="ECO:0000256" key="1">
    <source>
        <dbReference type="SAM" id="Phobius"/>
    </source>
</evidence>
<name>A0A4P6KFY8_9MICO</name>
<evidence type="ECO:0000313" key="5">
    <source>
        <dbReference type="Proteomes" id="UP000289260"/>
    </source>
</evidence>
<dbReference type="PANTHER" id="PTHR34819">
    <property type="entry name" value="LARGE CYSTEINE-RICH PERIPLASMIC PROTEIN OMCB"/>
    <property type="match status" value="1"/>
</dbReference>
<dbReference type="InterPro" id="IPR013783">
    <property type="entry name" value="Ig-like_fold"/>
</dbReference>
<keyword evidence="1" id="KW-0472">Membrane</keyword>
<feature type="domain" description="SpaA-like prealbumin fold" evidence="3">
    <location>
        <begin position="1106"/>
        <end position="1200"/>
    </location>
</feature>